<evidence type="ECO:0000313" key="3">
    <source>
        <dbReference type="Proteomes" id="UP000318509"/>
    </source>
</evidence>
<proteinExistence type="predicted"/>
<feature type="transmembrane region" description="Helical" evidence="1">
    <location>
        <begin position="12"/>
        <end position="41"/>
    </location>
</feature>
<keyword evidence="1" id="KW-1133">Transmembrane helix</keyword>
<keyword evidence="1" id="KW-0812">Transmembrane</keyword>
<sequence length="96" mass="10457">MVARPRRRRNPWWILAVIVIAGAMLGNVLAGAVGQFTYLAWLGRSIRVGLIPPGIGQVQPFVINLQVLTLTLGLAVRLNLAIILGILVAAFVFRML</sequence>
<reference evidence="2 3" key="1">
    <citation type="journal article" date="2019" name="Nat. Microbiol.">
        <title>Mediterranean grassland soil C-N compound turnover is dependent on rainfall and depth, and is mediated by genomically divergent microorganisms.</title>
        <authorList>
            <person name="Diamond S."/>
            <person name="Andeer P.F."/>
            <person name="Li Z."/>
            <person name="Crits-Christoph A."/>
            <person name="Burstein D."/>
            <person name="Anantharaman K."/>
            <person name="Lane K.R."/>
            <person name="Thomas B.C."/>
            <person name="Pan C."/>
            <person name="Northen T.R."/>
            <person name="Banfield J.F."/>
        </authorList>
    </citation>
    <scope>NUCLEOTIDE SEQUENCE [LARGE SCALE GENOMIC DNA]</scope>
    <source>
        <strain evidence="2">NP_3</strain>
    </source>
</reference>
<organism evidence="2 3">
    <name type="scientific">Candidatus Segetimicrobium genomatis</name>
    <dbReference type="NCBI Taxonomy" id="2569760"/>
    <lineage>
        <taxon>Bacteria</taxon>
        <taxon>Bacillati</taxon>
        <taxon>Candidatus Sysuimicrobiota</taxon>
        <taxon>Candidatus Sysuimicrobiia</taxon>
        <taxon>Candidatus Sysuimicrobiales</taxon>
        <taxon>Candidatus Segetimicrobiaceae</taxon>
        <taxon>Candidatus Segetimicrobium</taxon>
    </lineage>
</organism>
<accession>A0A537K1D9</accession>
<name>A0A537K1D9_9BACT</name>
<protein>
    <submittedName>
        <fullName evidence="2">DUF4321 domain-containing protein</fullName>
    </submittedName>
</protein>
<keyword evidence="1" id="KW-0472">Membrane</keyword>
<gene>
    <name evidence="2" type="ORF">E6H00_09570</name>
</gene>
<dbReference type="Pfam" id="PF14209">
    <property type="entry name" value="DUF4321"/>
    <property type="match status" value="1"/>
</dbReference>
<feature type="transmembrane region" description="Helical" evidence="1">
    <location>
        <begin position="61"/>
        <end position="93"/>
    </location>
</feature>
<dbReference type="EMBL" id="VBAK01000121">
    <property type="protein sequence ID" value="TMI89591.1"/>
    <property type="molecule type" value="Genomic_DNA"/>
</dbReference>
<evidence type="ECO:0000313" key="2">
    <source>
        <dbReference type="EMBL" id="TMI89591.1"/>
    </source>
</evidence>
<evidence type="ECO:0000256" key="1">
    <source>
        <dbReference type="SAM" id="Phobius"/>
    </source>
</evidence>
<dbReference type="AlphaFoldDB" id="A0A537K1D9"/>
<dbReference type="InterPro" id="IPR025470">
    <property type="entry name" value="DUF4321"/>
</dbReference>
<dbReference type="Proteomes" id="UP000318509">
    <property type="component" value="Unassembled WGS sequence"/>
</dbReference>
<comment type="caution">
    <text evidence="2">The sequence shown here is derived from an EMBL/GenBank/DDBJ whole genome shotgun (WGS) entry which is preliminary data.</text>
</comment>